<reference evidence="3 4" key="1">
    <citation type="submission" date="2020-09" db="EMBL/GenBank/DDBJ databases">
        <title>Marinomonas sp. nov., isolated from the cysticercosis algae of Qingdao, China.</title>
        <authorList>
            <person name="Sun X."/>
        </authorList>
    </citation>
    <scope>NUCLEOTIDE SEQUENCE [LARGE SCALE GENOMIC DNA]</scope>
    <source>
        <strain evidence="3 4">SM2066</strain>
    </source>
</reference>
<dbReference type="Gene3D" id="3.40.190.10">
    <property type="entry name" value="Periplasmic binding protein-like II"/>
    <property type="match status" value="1"/>
</dbReference>
<comment type="caution">
    <text evidence="3">The sequence shown here is derived from an EMBL/GenBank/DDBJ whole genome shotgun (WGS) entry which is preliminary data.</text>
</comment>
<dbReference type="SUPFAM" id="SSF53850">
    <property type="entry name" value="Periplasmic binding protein-like II"/>
    <property type="match status" value="1"/>
</dbReference>
<feature type="chain" id="PRO_5045637052" evidence="1">
    <location>
        <begin position="21"/>
        <end position="332"/>
    </location>
</feature>
<feature type="signal peptide" evidence="1">
    <location>
        <begin position="1"/>
        <end position="20"/>
    </location>
</feature>
<organism evidence="3 4">
    <name type="scientific">Marinomonas colpomeniae</name>
    <dbReference type="NCBI Taxonomy" id="2774408"/>
    <lineage>
        <taxon>Bacteria</taxon>
        <taxon>Pseudomonadati</taxon>
        <taxon>Pseudomonadota</taxon>
        <taxon>Gammaproteobacteria</taxon>
        <taxon>Oceanospirillales</taxon>
        <taxon>Oceanospirillaceae</taxon>
        <taxon>Marinomonas</taxon>
    </lineage>
</organism>
<dbReference type="EMBL" id="JACYFC010000005">
    <property type="protein sequence ID" value="MBD5772318.1"/>
    <property type="molecule type" value="Genomic_DNA"/>
</dbReference>
<evidence type="ECO:0000256" key="1">
    <source>
        <dbReference type="SAM" id="SignalP"/>
    </source>
</evidence>
<dbReference type="Gene3D" id="3.40.190.100">
    <property type="entry name" value="Glycine betaine-binding periplasmic protein, domain 2"/>
    <property type="match status" value="1"/>
</dbReference>
<keyword evidence="4" id="KW-1185">Reference proteome</keyword>
<accession>A0ABR8P2B1</accession>
<dbReference type="CDD" id="cd13641">
    <property type="entry name" value="PBP2_HisX_like"/>
    <property type="match status" value="1"/>
</dbReference>
<dbReference type="InterPro" id="IPR007210">
    <property type="entry name" value="ABC_Gly_betaine_transp_sub-bd"/>
</dbReference>
<name>A0ABR8P2B1_9GAMM</name>
<proteinExistence type="predicted"/>
<dbReference type="Pfam" id="PF04069">
    <property type="entry name" value="OpuAC"/>
    <property type="match status" value="1"/>
</dbReference>
<keyword evidence="1" id="KW-0732">Signal</keyword>
<dbReference type="RefSeq" id="WP_191595702.1">
    <property type="nucleotide sequence ID" value="NZ_JACYFC010000005.1"/>
</dbReference>
<sequence length="332" mass="36283">MYLKTLSALTVMLSASSAFAANDNCGDLTIADMTWSSATLIANIDSFILTEGYNCNVELVPGDTNATGASIIERGEPDIAPELWSNALAEAISKGIAEKRIRVAGKALSDGGEEGFWIPKYLVDENPALASMEEILKHPELFKHPEDDSLGALYSCPAGWNCQISTGHLFEAFNMEERGFDLIDPGSAAGLSGSIAKAYERKEGWLGYYWAPTAVLGKYEMVKVDFGSGIDLKHFQTCLTQEYCEDPKPSMYPPSPVDTVTTEALASEKPAVYEYLTKRSFTNAKMNTLLAWMEENQAQGDFAAEYFLKNNEAIWSTWVSADAAKKIKAALN</sequence>
<dbReference type="Proteomes" id="UP000604161">
    <property type="component" value="Unassembled WGS sequence"/>
</dbReference>
<evidence type="ECO:0000313" key="3">
    <source>
        <dbReference type="EMBL" id="MBD5772318.1"/>
    </source>
</evidence>
<protein>
    <submittedName>
        <fullName evidence="3">ABC transporter substrate-binding protein</fullName>
    </submittedName>
</protein>
<evidence type="ECO:0000259" key="2">
    <source>
        <dbReference type="Pfam" id="PF04069"/>
    </source>
</evidence>
<gene>
    <name evidence="3" type="ORF">IF202_14860</name>
</gene>
<feature type="domain" description="ABC-type glycine betaine transport system substrate-binding" evidence="2">
    <location>
        <begin position="27"/>
        <end position="310"/>
    </location>
</feature>
<evidence type="ECO:0000313" key="4">
    <source>
        <dbReference type="Proteomes" id="UP000604161"/>
    </source>
</evidence>